<feature type="domain" description="LYR motif-containing protein Cup1-like N-terminal" evidence="2">
    <location>
        <begin position="52"/>
        <end position="116"/>
    </location>
</feature>
<feature type="non-terminal residue" evidence="3">
    <location>
        <position position="1"/>
    </location>
</feature>
<dbReference type="InterPro" id="IPR046896">
    <property type="entry name" value="Cup1-like_N"/>
</dbReference>
<dbReference type="Pfam" id="PF05347">
    <property type="entry name" value="Complex1_LYR"/>
    <property type="match status" value="1"/>
</dbReference>
<comment type="caution">
    <text evidence="3">The sequence shown here is derived from an EMBL/GenBank/DDBJ whole genome shotgun (WGS) entry which is preliminary data.</text>
</comment>
<organism evidence="3 4">
    <name type="scientific">Delitschia confertaspora ATCC 74209</name>
    <dbReference type="NCBI Taxonomy" id="1513339"/>
    <lineage>
        <taxon>Eukaryota</taxon>
        <taxon>Fungi</taxon>
        <taxon>Dikarya</taxon>
        <taxon>Ascomycota</taxon>
        <taxon>Pezizomycotina</taxon>
        <taxon>Dothideomycetes</taxon>
        <taxon>Pleosporomycetidae</taxon>
        <taxon>Pleosporales</taxon>
        <taxon>Delitschiaceae</taxon>
        <taxon>Delitschia</taxon>
    </lineage>
</organism>
<evidence type="ECO:0000313" key="3">
    <source>
        <dbReference type="EMBL" id="KAF2196573.1"/>
    </source>
</evidence>
<evidence type="ECO:0000259" key="2">
    <source>
        <dbReference type="Pfam" id="PF20263"/>
    </source>
</evidence>
<dbReference type="InterPro" id="IPR008011">
    <property type="entry name" value="Complex1_LYR_dom"/>
</dbReference>
<proteinExistence type="predicted"/>
<dbReference type="EMBL" id="ML994363">
    <property type="protein sequence ID" value="KAF2196573.1"/>
    <property type="molecule type" value="Genomic_DNA"/>
</dbReference>
<dbReference type="AlphaFoldDB" id="A0A9P4JHF6"/>
<dbReference type="Proteomes" id="UP000799536">
    <property type="component" value="Unassembled WGS sequence"/>
</dbReference>
<feature type="domain" description="Complex 1 LYR protein" evidence="1">
    <location>
        <begin position="2"/>
        <end position="43"/>
    </location>
</feature>
<accession>A0A9P4JHF6</accession>
<name>A0A9P4JHF6_9PLEO</name>
<evidence type="ECO:0000313" key="4">
    <source>
        <dbReference type="Proteomes" id="UP000799536"/>
    </source>
</evidence>
<keyword evidence="4" id="KW-1185">Reference proteome</keyword>
<dbReference type="Pfam" id="PF20263">
    <property type="entry name" value="LYRM2-like"/>
    <property type="match status" value="1"/>
</dbReference>
<dbReference type="CDD" id="cd20273">
    <property type="entry name" value="Complex1_LYR_unchar"/>
    <property type="match status" value="1"/>
</dbReference>
<dbReference type="OrthoDB" id="5521299at2759"/>
<sequence>LQSIHLFRALLREATYLPDSTARQYFRSHIVARFKAYQPAKDSAGRKKERIVENYKRQGYKRRATPVIIERTPEKLRTGRKALSLLRRANTGETKCLEKVLLAAYGRLGRRKYALLADLFKPEPLPNEENVESGPGLSPLQEAYYSNKRVLSFFGAPTVKSKDETEIQIFDKYPRLKELIKSQKQSRAALSSPLRSTSVTFPSRNVWERPMPIKRARNNVRKWFKDTMTRVLPPLPEEEWDRLKGLSRGTIQCEGIVPHRARGTVLTTEACLTKSPLDYTHQAGEKILQASIKVKKPSFAEMPRGRHRPHSTITRRSMRRLYAVIFSRCCKMEWDSERSKWVARWGSAKPQPLDRVIPVEETFFAGVDKRGKLLK</sequence>
<feature type="non-terminal residue" evidence="3">
    <location>
        <position position="375"/>
    </location>
</feature>
<reference evidence="3" key="1">
    <citation type="journal article" date="2020" name="Stud. Mycol.">
        <title>101 Dothideomycetes genomes: a test case for predicting lifestyles and emergence of pathogens.</title>
        <authorList>
            <person name="Haridas S."/>
            <person name="Albert R."/>
            <person name="Binder M."/>
            <person name="Bloem J."/>
            <person name="Labutti K."/>
            <person name="Salamov A."/>
            <person name="Andreopoulos B."/>
            <person name="Baker S."/>
            <person name="Barry K."/>
            <person name="Bills G."/>
            <person name="Bluhm B."/>
            <person name="Cannon C."/>
            <person name="Castanera R."/>
            <person name="Culley D."/>
            <person name="Daum C."/>
            <person name="Ezra D."/>
            <person name="Gonzalez J."/>
            <person name="Henrissat B."/>
            <person name="Kuo A."/>
            <person name="Liang C."/>
            <person name="Lipzen A."/>
            <person name="Lutzoni F."/>
            <person name="Magnuson J."/>
            <person name="Mondo S."/>
            <person name="Nolan M."/>
            <person name="Ohm R."/>
            <person name="Pangilinan J."/>
            <person name="Park H.-J."/>
            <person name="Ramirez L."/>
            <person name="Alfaro M."/>
            <person name="Sun H."/>
            <person name="Tritt A."/>
            <person name="Yoshinaga Y."/>
            <person name="Zwiers L.-H."/>
            <person name="Turgeon B."/>
            <person name="Goodwin S."/>
            <person name="Spatafora J."/>
            <person name="Crous P."/>
            <person name="Grigoriev I."/>
        </authorList>
    </citation>
    <scope>NUCLEOTIDE SEQUENCE</scope>
    <source>
        <strain evidence="3">ATCC 74209</strain>
    </source>
</reference>
<gene>
    <name evidence="3" type="ORF">GQ43DRAFT_335127</name>
</gene>
<evidence type="ECO:0000259" key="1">
    <source>
        <dbReference type="Pfam" id="PF05347"/>
    </source>
</evidence>
<protein>
    <submittedName>
        <fullName evidence="3">Uncharacterized protein</fullName>
    </submittedName>
</protein>